<sequence>MIRGIANGDPVGLVVDAHHSEELFIESGQCIGVLAVDDHGLPCANHVAIIRAALLRVYQDSAIAQVQWSISACTRAGICTPLGVMATTAFG</sequence>
<name>A0ABQ0RMM8_GLUNI</name>
<evidence type="ECO:0000313" key="2">
    <source>
        <dbReference type="Proteomes" id="UP000316242"/>
    </source>
</evidence>
<organism evidence="1 2">
    <name type="scientific">Glutamicibacter nicotianae</name>
    <name type="common">Arthrobacter nicotianae</name>
    <dbReference type="NCBI Taxonomy" id="37929"/>
    <lineage>
        <taxon>Bacteria</taxon>
        <taxon>Bacillati</taxon>
        <taxon>Actinomycetota</taxon>
        <taxon>Actinomycetes</taxon>
        <taxon>Micrococcales</taxon>
        <taxon>Micrococcaceae</taxon>
        <taxon>Glutamicibacter</taxon>
    </lineage>
</organism>
<comment type="caution">
    <text evidence="1">The sequence shown here is derived from an EMBL/GenBank/DDBJ whole genome shotgun (WGS) entry which is preliminary data.</text>
</comment>
<dbReference type="EMBL" id="BJNE01000009">
    <property type="protein sequence ID" value="GEC13072.1"/>
    <property type="molecule type" value="Genomic_DNA"/>
</dbReference>
<protein>
    <submittedName>
        <fullName evidence="1">Uncharacterized protein</fullName>
    </submittedName>
</protein>
<accession>A0ABQ0RMM8</accession>
<reference evidence="1 2" key="1">
    <citation type="submission" date="2019-06" db="EMBL/GenBank/DDBJ databases">
        <title>Whole genome shotgun sequence of Glutamicibacter nicotianae NBRC 14234.</title>
        <authorList>
            <person name="Hosoyama A."/>
            <person name="Uohara A."/>
            <person name="Ohji S."/>
            <person name="Ichikawa N."/>
        </authorList>
    </citation>
    <scope>NUCLEOTIDE SEQUENCE [LARGE SCALE GENOMIC DNA]</scope>
    <source>
        <strain evidence="1 2">NBRC 14234</strain>
    </source>
</reference>
<proteinExistence type="predicted"/>
<evidence type="ECO:0000313" key="1">
    <source>
        <dbReference type="EMBL" id="GEC13072.1"/>
    </source>
</evidence>
<gene>
    <name evidence="1" type="ORF">ANI01nite_22750</name>
</gene>
<keyword evidence="2" id="KW-1185">Reference proteome</keyword>
<dbReference type="Proteomes" id="UP000316242">
    <property type="component" value="Unassembled WGS sequence"/>
</dbReference>